<comment type="caution">
    <text evidence="3">The sequence shown here is derived from an EMBL/GenBank/DDBJ whole genome shotgun (WGS) entry which is preliminary data.</text>
</comment>
<evidence type="ECO:0000256" key="1">
    <source>
        <dbReference type="ARBA" id="ARBA00001936"/>
    </source>
</evidence>
<dbReference type="EMBL" id="JZWS01000132">
    <property type="protein sequence ID" value="KJR78338.1"/>
    <property type="molecule type" value="Genomic_DNA"/>
</dbReference>
<dbReference type="Pfam" id="PF12705">
    <property type="entry name" value="PDDEXK_1"/>
    <property type="match status" value="1"/>
</dbReference>
<sequence length="200" mass="22441">MKLYDILRSEFTNHENVIRGENEVFVTDLVTCPVKREFYEIRGADSALIHGVAVHNAVESVLVKYGCEPEVSVFLQVPERGVLIRGRVDLLCPGNHVVEIKTSSKVNLEHVVQLFIYKYILNASRASLVYLSTSTLAVYDLVGNKLCNEVTGSCEDLPITLNYDLILSLVDHYLKGLRTPQFSQCSSCFFRSQCPLLLPS</sequence>
<dbReference type="AlphaFoldDB" id="A0A0F2LL84"/>
<evidence type="ECO:0000313" key="4">
    <source>
        <dbReference type="EMBL" id="MCL7344630.1"/>
    </source>
</evidence>
<comment type="cofactor">
    <cofactor evidence="1">
        <name>Mn(2+)</name>
        <dbReference type="ChEBI" id="CHEBI:29035"/>
    </cofactor>
</comment>
<accession>A0A0F2LL84</accession>
<dbReference type="InterPro" id="IPR038726">
    <property type="entry name" value="PDDEXK_AddAB-type"/>
</dbReference>
<protein>
    <submittedName>
        <fullName evidence="4">PD-(D/E)XK nuclease family protein</fullName>
    </submittedName>
</protein>
<gene>
    <name evidence="4" type="ORF">TQ35_008675</name>
    <name evidence="3" type="ORF">TQ35_07825</name>
</gene>
<reference evidence="3" key="1">
    <citation type="submission" date="2015-03" db="EMBL/GenBank/DDBJ databases">
        <title>Metagenome Sequencing of an Archaeal-Dominated Microbial Community from a Hot Spring at the Los Azufres Geothermal Field, Mexico.</title>
        <authorList>
            <person name="Servin-Garciduenas L.E."/>
            <person name="Martinez-Romero E."/>
        </authorList>
    </citation>
    <scope>NUCLEOTIDE SEQUENCE [LARGE SCALE GENOMIC DNA]</scope>
    <source>
        <strain evidence="3">AZ1-454</strain>
    </source>
</reference>
<proteinExistence type="predicted"/>
<feature type="domain" description="PD-(D/E)XK endonuclease-like" evidence="2">
    <location>
        <begin position="66"/>
        <end position="195"/>
    </location>
</feature>
<evidence type="ECO:0000313" key="3">
    <source>
        <dbReference type="EMBL" id="KJR78338.1"/>
    </source>
</evidence>
<organism evidence="3">
    <name type="scientific">Candidatus Aramenus sulfurataquae</name>
    <dbReference type="NCBI Taxonomy" id="1326980"/>
    <lineage>
        <taxon>Archaea</taxon>
        <taxon>Thermoproteota</taxon>
        <taxon>Thermoprotei</taxon>
        <taxon>Sulfolobales</taxon>
        <taxon>Sulfolobaceae</taxon>
        <taxon>Candidatus Aramenus</taxon>
    </lineage>
</organism>
<name>A0A0F2LL84_9CREN</name>
<reference evidence="4" key="2">
    <citation type="submission" date="2022-05" db="EMBL/GenBank/DDBJ databases">
        <title>Metagenome Sequencing of an Archaeal-Dominated Microbial Community from a Hot Spring at the Los Azufres Geothermal Field, Mexico.</title>
        <authorList>
            <person name="Marin-Paredes R."/>
            <person name="Martinez-Romero E."/>
            <person name="Servin-Garciduenas L.E."/>
        </authorList>
    </citation>
    <scope>NUCLEOTIDE SEQUENCE</scope>
    <source>
        <strain evidence="4">AZ1-454</strain>
    </source>
</reference>
<dbReference type="InterPro" id="IPR011604">
    <property type="entry name" value="PDDEXK-like_dom_sf"/>
</dbReference>
<evidence type="ECO:0000259" key="2">
    <source>
        <dbReference type="Pfam" id="PF12705"/>
    </source>
</evidence>
<dbReference type="EMBL" id="JZWS02000019">
    <property type="protein sequence ID" value="MCL7344630.1"/>
    <property type="molecule type" value="Genomic_DNA"/>
</dbReference>
<dbReference type="Gene3D" id="3.90.320.10">
    <property type="match status" value="1"/>
</dbReference>